<protein>
    <recommendedName>
        <fullName evidence="4">Triacylglycerol lipase</fullName>
    </recommendedName>
</protein>
<dbReference type="InterPro" id="IPR029058">
    <property type="entry name" value="AB_hydrolase_fold"/>
</dbReference>
<name>A0ABP7PGZ6_9GAMM</name>
<dbReference type="Proteomes" id="UP001501337">
    <property type="component" value="Unassembled WGS sequence"/>
</dbReference>
<dbReference type="PANTHER" id="PTHR32015">
    <property type="entry name" value="FASTING INDUCED LIPASE"/>
    <property type="match status" value="1"/>
</dbReference>
<dbReference type="RefSeq" id="WP_344806673.1">
    <property type="nucleotide sequence ID" value="NZ_BAABBO010000010.1"/>
</dbReference>
<accession>A0ABP7PGZ6</accession>
<feature type="chain" id="PRO_5046106453" description="Triacylglycerol lipase" evidence="1">
    <location>
        <begin position="26"/>
        <end position="212"/>
    </location>
</feature>
<comment type="caution">
    <text evidence="2">The sequence shown here is derived from an EMBL/GenBank/DDBJ whole genome shotgun (WGS) entry which is preliminary data.</text>
</comment>
<feature type="signal peptide" evidence="1">
    <location>
        <begin position="1"/>
        <end position="25"/>
    </location>
</feature>
<dbReference type="EMBL" id="BAABBO010000010">
    <property type="protein sequence ID" value="GAA3965508.1"/>
    <property type="molecule type" value="Genomic_DNA"/>
</dbReference>
<dbReference type="Pfam" id="PF01674">
    <property type="entry name" value="Lipase_2"/>
    <property type="match status" value="1"/>
</dbReference>
<evidence type="ECO:0008006" key="4">
    <source>
        <dbReference type="Google" id="ProtNLM"/>
    </source>
</evidence>
<keyword evidence="1" id="KW-0732">Signal</keyword>
<organism evidence="2 3">
    <name type="scientific">Allohahella marinimesophila</name>
    <dbReference type="NCBI Taxonomy" id="1054972"/>
    <lineage>
        <taxon>Bacteria</taxon>
        <taxon>Pseudomonadati</taxon>
        <taxon>Pseudomonadota</taxon>
        <taxon>Gammaproteobacteria</taxon>
        <taxon>Oceanospirillales</taxon>
        <taxon>Hahellaceae</taxon>
        <taxon>Allohahella</taxon>
    </lineage>
</organism>
<sequence length="212" mass="23276">MKYSVRKLSMLALLASVLFAGAAHAACNANPIVFVHGYSGWKSQFDVMINRFKSDGTPACALYKFGYNSLGKSNKTSAKELRSFINNIRPNHGNRKAQIIAHSNGGLVSRWYRVFEGGSSATSRLVTLGTPHKGTSWAYACFSPACSEMRYNSSFLQSLSGRGCDVSLWSALDEIVIPQSNAKCGNSRQTSSVGHLTLMVWKGVYNDVRRYL</sequence>
<reference evidence="3" key="1">
    <citation type="journal article" date="2019" name="Int. J. Syst. Evol. Microbiol.">
        <title>The Global Catalogue of Microorganisms (GCM) 10K type strain sequencing project: providing services to taxonomists for standard genome sequencing and annotation.</title>
        <authorList>
            <consortium name="The Broad Institute Genomics Platform"/>
            <consortium name="The Broad Institute Genome Sequencing Center for Infectious Disease"/>
            <person name="Wu L."/>
            <person name="Ma J."/>
        </authorList>
    </citation>
    <scope>NUCLEOTIDE SEQUENCE [LARGE SCALE GENOMIC DNA]</scope>
    <source>
        <strain evidence="3">JCM 17555</strain>
    </source>
</reference>
<keyword evidence="3" id="KW-1185">Reference proteome</keyword>
<dbReference type="Gene3D" id="3.40.50.1820">
    <property type="entry name" value="alpha/beta hydrolase"/>
    <property type="match status" value="1"/>
</dbReference>
<gene>
    <name evidence="2" type="ORF">GCM10022278_24160</name>
</gene>
<dbReference type="SUPFAM" id="SSF53474">
    <property type="entry name" value="alpha/beta-Hydrolases"/>
    <property type="match status" value="1"/>
</dbReference>
<evidence type="ECO:0000256" key="1">
    <source>
        <dbReference type="SAM" id="SignalP"/>
    </source>
</evidence>
<dbReference type="InterPro" id="IPR002918">
    <property type="entry name" value="Lipase_EstA/Esterase_EstB"/>
</dbReference>
<proteinExistence type="predicted"/>
<evidence type="ECO:0000313" key="3">
    <source>
        <dbReference type="Proteomes" id="UP001501337"/>
    </source>
</evidence>
<dbReference type="PANTHER" id="PTHR32015:SF1">
    <property type="entry name" value="LIPASE"/>
    <property type="match status" value="1"/>
</dbReference>
<evidence type="ECO:0000313" key="2">
    <source>
        <dbReference type="EMBL" id="GAA3965508.1"/>
    </source>
</evidence>